<feature type="compositionally biased region" description="Polar residues" evidence="1">
    <location>
        <begin position="59"/>
        <end position="81"/>
    </location>
</feature>
<name>A0A1A8FEQ0_9TELE</name>
<dbReference type="EMBL" id="HAEB01010077">
    <property type="protein sequence ID" value="SBQ56604.1"/>
    <property type="molecule type" value="Transcribed_RNA"/>
</dbReference>
<feature type="non-terminal residue" evidence="2">
    <location>
        <position position="116"/>
    </location>
</feature>
<evidence type="ECO:0000313" key="2">
    <source>
        <dbReference type="EMBL" id="SBQ56604.1"/>
    </source>
</evidence>
<feature type="compositionally biased region" description="Basic residues" evidence="1">
    <location>
        <begin position="32"/>
        <end position="50"/>
    </location>
</feature>
<organism evidence="2">
    <name type="scientific">Nothobranchius korthausae</name>
    <dbReference type="NCBI Taxonomy" id="1143690"/>
    <lineage>
        <taxon>Eukaryota</taxon>
        <taxon>Metazoa</taxon>
        <taxon>Chordata</taxon>
        <taxon>Craniata</taxon>
        <taxon>Vertebrata</taxon>
        <taxon>Euteleostomi</taxon>
        <taxon>Actinopterygii</taxon>
        <taxon>Neopterygii</taxon>
        <taxon>Teleostei</taxon>
        <taxon>Neoteleostei</taxon>
        <taxon>Acanthomorphata</taxon>
        <taxon>Ovalentaria</taxon>
        <taxon>Atherinomorphae</taxon>
        <taxon>Cyprinodontiformes</taxon>
        <taxon>Nothobranchiidae</taxon>
        <taxon>Nothobranchius</taxon>
    </lineage>
</organism>
<dbReference type="AlphaFoldDB" id="A0A1A8FEQ0"/>
<proteinExistence type="predicted"/>
<gene>
    <name evidence="2" type="primary">Nfu_g_1_022786</name>
</gene>
<protein>
    <submittedName>
        <fullName evidence="2">Uncharacterized protein</fullName>
    </submittedName>
</protein>
<feature type="non-terminal residue" evidence="2">
    <location>
        <position position="1"/>
    </location>
</feature>
<reference evidence="2" key="2">
    <citation type="submission" date="2016-06" db="EMBL/GenBank/DDBJ databases">
        <title>The genome of a short-lived fish provides insights into sex chromosome evolution and the genetic control of aging.</title>
        <authorList>
            <person name="Reichwald K."/>
            <person name="Felder M."/>
            <person name="Petzold A."/>
            <person name="Koch P."/>
            <person name="Groth M."/>
            <person name="Platzer M."/>
        </authorList>
    </citation>
    <scope>NUCLEOTIDE SEQUENCE</scope>
    <source>
        <tissue evidence="2">Brain</tissue>
    </source>
</reference>
<feature type="region of interest" description="Disordered" evidence="1">
    <location>
        <begin position="1"/>
        <end position="116"/>
    </location>
</feature>
<sequence>FTKSHGNSAMKHTEEKPDANPTHEQQNTERSARKRQIKNTHKQQKKKQKAQQKSQPQQITAQEKTMQWTGTTHGPQTPNNRNTKHGSKRQPRQGDVDVGPRTETMEPTPWIAHGTA</sequence>
<feature type="compositionally biased region" description="Basic and acidic residues" evidence="1">
    <location>
        <begin position="92"/>
        <end position="104"/>
    </location>
</feature>
<accession>A0A1A8FEQ0</accession>
<feature type="compositionally biased region" description="Basic residues" evidence="1">
    <location>
        <begin position="82"/>
        <end position="91"/>
    </location>
</feature>
<reference evidence="2" key="1">
    <citation type="submission" date="2016-05" db="EMBL/GenBank/DDBJ databases">
        <authorList>
            <person name="Lavstsen T."/>
            <person name="Jespersen J.S."/>
        </authorList>
    </citation>
    <scope>NUCLEOTIDE SEQUENCE</scope>
    <source>
        <tissue evidence="2">Brain</tissue>
    </source>
</reference>
<evidence type="ECO:0000256" key="1">
    <source>
        <dbReference type="SAM" id="MobiDB-lite"/>
    </source>
</evidence>